<evidence type="ECO:0000313" key="2">
    <source>
        <dbReference type="EMBL" id="WWD81192.1"/>
    </source>
</evidence>
<feature type="transmembrane region" description="Helical" evidence="1">
    <location>
        <begin position="133"/>
        <end position="152"/>
    </location>
</feature>
<feature type="transmembrane region" description="Helical" evidence="1">
    <location>
        <begin position="104"/>
        <end position="127"/>
    </location>
</feature>
<protein>
    <submittedName>
        <fullName evidence="2">DUF3267 domain-containing protein</fullName>
    </submittedName>
</protein>
<dbReference type="KEGG" id="ahal:FTX54_006480"/>
<organism evidence="2 3">
    <name type="scientific">Alkalicoccus halolimnae</name>
    <dbReference type="NCBI Taxonomy" id="1667239"/>
    <lineage>
        <taxon>Bacteria</taxon>
        <taxon>Bacillati</taxon>
        <taxon>Bacillota</taxon>
        <taxon>Bacilli</taxon>
        <taxon>Bacillales</taxon>
        <taxon>Bacillaceae</taxon>
        <taxon>Alkalicoccus</taxon>
    </lineage>
</organism>
<dbReference type="EMBL" id="CP144914">
    <property type="protein sequence ID" value="WWD81192.1"/>
    <property type="molecule type" value="Genomic_DNA"/>
</dbReference>
<reference evidence="2 3" key="1">
    <citation type="submission" date="2024-01" db="EMBL/GenBank/DDBJ databases">
        <title>Complete Genome Sequence of Alkalicoccus halolimnae BZ-SZ-XJ29T, a Moderately Halophilic Bacterium Isolated from a Salt Lake.</title>
        <authorList>
            <person name="Zhao B."/>
        </authorList>
    </citation>
    <scope>NUCLEOTIDE SEQUENCE [LARGE SCALE GENOMIC DNA]</scope>
    <source>
        <strain evidence="2 3">BZ-SZ-XJ29</strain>
    </source>
</reference>
<dbReference type="InterPro" id="IPR021683">
    <property type="entry name" value="DUF3267"/>
</dbReference>
<evidence type="ECO:0000313" key="3">
    <source>
        <dbReference type="Proteomes" id="UP000321816"/>
    </source>
</evidence>
<dbReference type="Proteomes" id="UP000321816">
    <property type="component" value="Chromosome"/>
</dbReference>
<dbReference type="AlphaFoldDB" id="A0A5C7FMC5"/>
<name>A0A5C7FMC5_9BACI</name>
<dbReference type="OrthoDB" id="2360495at2"/>
<keyword evidence="1" id="KW-0472">Membrane</keyword>
<feature type="transmembrane region" description="Helical" evidence="1">
    <location>
        <begin position="49"/>
        <end position="75"/>
    </location>
</feature>
<sequence length="186" mass="20848">MNCLKTVSVAKEIGKTRMWFLSSLVMLAYFLIFFTGFQTFGYQTALVDAGFSALFACMITIVPAHLLLHCLPIWITGKKARCGYRRSQWPFFYYSVQQPISKNLSMISTASPAVIVTLASVALAVAFPAYTHYIAIVSAINFGLSTYDYFAFKQMMNAPNESLIEENRTGFHVIRAVPEQAEPQVK</sequence>
<keyword evidence="3" id="KW-1185">Reference proteome</keyword>
<dbReference type="RefSeq" id="WP_147803037.1">
    <property type="nucleotide sequence ID" value="NZ_CP144914.1"/>
</dbReference>
<dbReference type="Pfam" id="PF11667">
    <property type="entry name" value="DUF3267"/>
    <property type="match status" value="1"/>
</dbReference>
<keyword evidence="1" id="KW-1133">Transmembrane helix</keyword>
<proteinExistence type="predicted"/>
<accession>A0A5C7FMC5</accession>
<keyword evidence="1" id="KW-0812">Transmembrane</keyword>
<evidence type="ECO:0000256" key="1">
    <source>
        <dbReference type="SAM" id="Phobius"/>
    </source>
</evidence>
<gene>
    <name evidence="2" type="ORF">FTX54_006480</name>
</gene>
<feature type="transmembrane region" description="Helical" evidence="1">
    <location>
        <begin position="18"/>
        <end position="37"/>
    </location>
</feature>